<feature type="transmembrane region" description="Helical" evidence="7">
    <location>
        <begin position="249"/>
        <end position="268"/>
    </location>
</feature>
<evidence type="ECO:0000256" key="1">
    <source>
        <dbReference type="ARBA" id="ARBA00004141"/>
    </source>
</evidence>
<evidence type="ECO:0000256" key="7">
    <source>
        <dbReference type="SAM" id="Phobius"/>
    </source>
</evidence>
<dbReference type="GeneTree" id="ENSGT00390000000334"/>
<organism evidence="8 9">
    <name type="scientific">Felis catus</name>
    <name type="common">Cat</name>
    <name type="synonym">Felis silvestris catus</name>
    <dbReference type="NCBI Taxonomy" id="9685"/>
    <lineage>
        <taxon>Eukaryota</taxon>
        <taxon>Metazoa</taxon>
        <taxon>Chordata</taxon>
        <taxon>Craniata</taxon>
        <taxon>Vertebrata</taxon>
        <taxon>Euteleostomi</taxon>
        <taxon>Mammalia</taxon>
        <taxon>Eutheria</taxon>
        <taxon>Laurasiatheria</taxon>
        <taxon>Carnivora</taxon>
        <taxon>Feliformia</taxon>
        <taxon>Felidae</taxon>
        <taxon>Felinae</taxon>
        <taxon>Felis</taxon>
    </lineage>
</organism>
<evidence type="ECO:0000256" key="2">
    <source>
        <dbReference type="ARBA" id="ARBA00006208"/>
    </source>
</evidence>
<name>A0ABI7Y3A5_FELCA</name>
<feature type="compositionally biased region" description="Basic and acidic residues" evidence="6">
    <location>
        <begin position="160"/>
        <end position="180"/>
    </location>
</feature>
<reference evidence="8 9" key="1">
    <citation type="submission" date="2021-02" db="EMBL/GenBank/DDBJ databases">
        <title>Safari Cat Assemblies.</title>
        <authorList>
            <person name="Bredemeyer K.R."/>
            <person name="Murphy W.J."/>
        </authorList>
    </citation>
    <scope>NUCLEOTIDE SEQUENCE [LARGE SCALE GENOMIC DNA]</scope>
</reference>
<keyword evidence="9" id="KW-1185">Reference proteome</keyword>
<dbReference type="Pfam" id="PF04241">
    <property type="entry name" value="DUF423"/>
    <property type="match status" value="1"/>
</dbReference>
<dbReference type="PANTHER" id="PTHR43461">
    <property type="entry name" value="TRANSMEMBRANE PROTEIN 256"/>
    <property type="match status" value="1"/>
</dbReference>
<protein>
    <submittedName>
        <fullName evidence="8">Transmembrane protein 256</fullName>
    </submittedName>
</protein>
<feature type="region of interest" description="Disordered" evidence="6">
    <location>
        <begin position="1"/>
        <end position="191"/>
    </location>
</feature>
<reference evidence="8" key="2">
    <citation type="submission" date="2025-08" db="UniProtKB">
        <authorList>
            <consortium name="Ensembl"/>
        </authorList>
    </citation>
    <scope>IDENTIFICATION</scope>
    <source>
        <strain evidence="8">breed Abyssinian</strain>
    </source>
</reference>
<dbReference type="Ensembl" id="ENSFCTT00005041308.1">
    <property type="protein sequence ID" value="ENSFCTP00005029284.1"/>
    <property type="gene ID" value="ENSFCTG00005014475.1"/>
</dbReference>
<gene>
    <name evidence="8" type="primary">TMEM256</name>
</gene>
<evidence type="ECO:0000313" key="8">
    <source>
        <dbReference type="Ensembl" id="ENSFCTP00005029284.1"/>
    </source>
</evidence>
<dbReference type="Proteomes" id="UP000823872">
    <property type="component" value="Chromosome E1"/>
</dbReference>
<evidence type="ECO:0000256" key="3">
    <source>
        <dbReference type="ARBA" id="ARBA00022692"/>
    </source>
</evidence>
<evidence type="ECO:0000256" key="6">
    <source>
        <dbReference type="SAM" id="MobiDB-lite"/>
    </source>
</evidence>
<proteinExistence type="inferred from homology"/>
<feature type="compositionally biased region" description="Gly residues" evidence="6">
    <location>
        <begin position="60"/>
        <end position="78"/>
    </location>
</feature>
<keyword evidence="3 7" id="KW-0812">Transmembrane</keyword>
<evidence type="ECO:0000313" key="9">
    <source>
        <dbReference type="Proteomes" id="UP000823872"/>
    </source>
</evidence>
<dbReference type="InterPro" id="IPR006696">
    <property type="entry name" value="DUF423"/>
</dbReference>
<dbReference type="PANTHER" id="PTHR43461:SF1">
    <property type="entry name" value="TRANSMEMBRANE PROTEIN 256"/>
    <property type="match status" value="1"/>
</dbReference>
<keyword evidence="4 7" id="KW-1133">Transmembrane helix</keyword>
<feature type="transmembrane region" description="Helical" evidence="7">
    <location>
        <begin position="222"/>
        <end position="243"/>
    </location>
</feature>
<keyword evidence="5 7" id="KW-0472">Membrane</keyword>
<reference evidence="8" key="3">
    <citation type="submission" date="2025-09" db="UniProtKB">
        <authorList>
            <consortium name="Ensembl"/>
        </authorList>
    </citation>
    <scope>IDENTIFICATION</scope>
    <source>
        <strain evidence="8">breed Abyssinian</strain>
    </source>
</reference>
<evidence type="ECO:0000256" key="5">
    <source>
        <dbReference type="ARBA" id="ARBA00023136"/>
    </source>
</evidence>
<evidence type="ECO:0000256" key="4">
    <source>
        <dbReference type="ARBA" id="ARBA00022989"/>
    </source>
</evidence>
<sequence length="270" mass="28252">GIGCGRRCPRQSPGARSPGAQDPRCRGRDPAGILGEGEGSSRSRGRAGGGGPGSQRRAGAGSGAPGWGSAGLLGGAAGVKGRLRETLSSQEARTPGSARQGPPAPRPSQPESDDPPAEQPQQPRASPRGRLPRPLRRERRTPLARTRLPARPPECGGIGDGRRGRERTDRRMNEAGRGRVETSPPPGLPPSGLPRLLFDKANKHHFFHSLALLGVPHCRKPLWAGLLLASGTTLFCTSFYYQALSGDPSIQTLAPVGGSLLILGWLALAL</sequence>
<feature type="compositionally biased region" description="Basic residues" evidence="6">
    <location>
        <begin position="130"/>
        <end position="139"/>
    </location>
</feature>
<comment type="similarity">
    <text evidence="2">Belongs to the TMEM256 family.</text>
</comment>
<accession>A0ABI7Y3A5</accession>
<comment type="subcellular location">
    <subcellularLocation>
        <location evidence="1">Membrane</location>
        <topology evidence="1">Multi-pass membrane protein</topology>
    </subcellularLocation>
</comment>